<keyword evidence="4" id="KW-0967">Endosome</keyword>
<reference evidence="10" key="2">
    <citation type="journal article" date="2016" name="Sci. Rep.">
        <title>Dictyocaulus viviparus genome, variome and transcriptome elucidate lungworm biology and support future intervention.</title>
        <authorList>
            <person name="McNulty S.N."/>
            <person name="Strube C."/>
            <person name="Rosa B.A."/>
            <person name="Martin J.C."/>
            <person name="Tyagi R."/>
            <person name="Choi Y.J."/>
            <person name="Wang Q."/>
            <person name="Hallsworth Pepin K."/>
            <person name="Zhang X."/>
            <person name="Ozersky P."/>
            <person name="Wilson R.K."/>
            <person name="Sternberg P.W."/>
            <person name="Gasser R.B."/>
            <person name="Mitreva M."/>
        </authorList>
    </citation>
    <scope>NUCLEOTIDE SEQUENCE [LARGE SCALE GENOMIC DNA]</scope>
    <source>
        <strain evidence="10">HannoverDv2000</strain>
    </source>
</reference>
<evidence type="ECO:0000256" key="7">
    <source>
        <dbReference type="PROSITE-ProRule" id="PRU00646"/>
    </source>
</evidence>
<evidence type="ECO:0000256" key="2">
    <source>
        <dbReference type="ARBA" id="ARBA00007617"/>
    </source>
</evidence>
<dbReference type="GO" id="GO:0031902">
    <property type="term" value="C:late endosome membrane"/>
    <property type="evidence" value="ECO:0007669"/>
    <property type="project" value="UniProtKB-SubCell"/>
</dbReference>
<evidence type="ECO:0000256" key="6">
    <source>
        <dbReference type="ARBA" id="ARBA00025010"/>
    </source>
</evidence>
<evidence type="ECO:0000256" key="5">
    <source>
        <dbReference type="ARBA" id="ARBA00022927"/>
    </source>
</evidence>
<dbReference type="GO" id="GO:0000813">
    <property type="term" value="C:ESCRT I complex"/>
    <property type="evidence" value="ECO:0007669"/>
    <property type="project" value="TreeGrafter"/>
</dbReference>
<dbReference type="GO" id="GO:0006623">
    <property type="term" value="P:protein targeting to vacuole"/>
    <property type="evidence" value="ECO:0007669"/>
    <property type="project" value="TreeGrafter"/>
</dbReference>
<dbReference type="Proteomes" id="UP000053766">
    <property type="component" value="Unassembled WGS sequence"/>
</dbReference>
<sequence length="124" mass="13878">MVKSLHEEAAALRSETETLKARLDDISSSKSLDTTSNLLQVAAQEADDDAERTVKDFLSGEISAEQFLKDLLEKKALAHMRKVKSDRLLAILRDQQYAQAPSTVPQRFGAPYPEIPIANRHSHY</sequence>
<dbReference type="GO" id="GO:0006612">
    <property type="term" value="P:protein targeting to membrane"/>
    <property type="evidence" value="ECO:0007669"/>
    <property type="project" value="TreeGrafter"/>
</dbReference>
<dbReference type="Pfam" id="PF07200">
    <property type="entry name" value="Mod_r"/>
    <property type="match status" value="1"/>
</dbReference>
<dbReference type="AlphaFoldDB" id="A0A0D8XQ66"/>
<comment type="subcellular location">
    <subcellularLocation>
        <location evidence="1">Late endosome membrane</location>
        <topology evidence="1">Peripheral membrane protein</topology>
    </subcellularLocation>
</comment>
<protein>
    <recommendedName>
        <fullName evidence="8">VPS37 C-terminal domain-containing protein</fullName>
    </recommendedName>
</protein>
<comment type="function">
    <text evidence="6">Component of the ESCRT-I complex, a regulator of vesicular trafficking process. Required for the sorting of endocytic ubiquitinated cargos into multivesicular bodies. May be involved in cell growth and differentiation.</text>
</comment>
<proteinExistence type="inferred from homology"/>
<organism evidence="9 10">
    <name type="scientific">Dictyocaulus viviparus</name>
    <name type="common">Bovine lungworm</name>
    <dbReference type="NCBI Taxonomy" id="29172"/>
    <lineage>
        <taxon>Eukaryota</taxon>
        <taxon>Metazoa</taxon>
        <taxon>Ecdysozoa</taxon>
        <taxon>Nematoda</taxon>
        <taxon>Chromadorea</taxon>
        <taxon>Rhabditida</taxon>
        <taxon>Rhabditina</taxon>
        <taxon>Rhabditomorpha</taxon>
        <taxon>Strongyloidea</taxon>
        <taxon>Metastrongylidae</taxon>
        <taxon>Dictyocaulus</taxon>
    </lineage>
</organism>
<accession>A0A0D8XQ66</accession>
<dbReference type="PANTHER" id="PTHR13678:SF27">
    <property type="entry name" value="LD45836P"/>
    <property type="match status" value="1"/>
</dbReference>
<dbReference type="InterPro" id="IPR009851">
    <property type="entry name" value="Mod_r"/>
</dbReference>
<dbReference type="GO" id="GO:0043162">
    <property type="term" value="P:ubiquitin-dependent protein catabolic process via the multivesicular body sorting pathway"/>
    <property type="evidence" value="ECO:0007669"/>
    <property type="project" value="TreeGrafter"/>
</dbReference>
<reference evidence="9 10" key="1">
    <citation type="submission" date="2013-11" db="EMBL/GenBank/DDBJ databases">
        <title>Draft genome of the bovine lungworm Dictyocaulus viviparus.</title>
        <authorList>
            <person name="Mitreva M."/>
        </authorList>
    </citation>
    <scope>NUCLEOTIDE SEQUENCE [LARGE SCALE GENOMIC DNA]</scope>
    <source>
        <strain evidence="9 10">HannoverDv2000</strain>
    </source>
</reference>
<name>A0A0D8XQ66_DICVI</name>
<feature type="domain" description="VPS37 C-terminal" evidence="8">
    <location>
        <begin position="13"/>
        <end position="102"/>
    </location>
</feature>
<dbReference type="STRING" id="29172.A0A0D8XQ66"/>
<keyword evidence="5 7" id="KW-0653">Protein transport</keyword>
<dbReference type="OrthoDB" id="10004364at2759"/>
<dbReference type="EMBL" id="KN716380">
    <property type="protein sequence ID" value="KJH45892.1"/>
    <property type="molecule type" value="Genomic_DNA"/>
</dbReference>
<evidence type="ECO:0000256" key="3">
    <source>
        <dbReference type="ARBA" id="ARBA00022448"/>
    </source>
</evidence>
<keyword evidence="3 7" id="KW-0813">Transport</keyword>
<evidence type="ECO:0000313" key="9">
    <source>
        <dbReference type="EMBL" id="KJH45892.1"/>
    </source>
</evidence>
<evidence type="ECO:0000313" key="10">
    <source>
        <dbReference type="Proteomes" id="UP000053766"/>
    </source>
</evidence>
<keyword evidence="10" id="KW-1185">Reference proteome</keyword>
<evidence type="ECO:0000256" key="4">
    <source>
        <dbReference type="ARBA" id="ARBA00022753"/>
    </source>
</evidence>
<evidence type="ECO:0000256" key="1">
    <source>
        <dbReference type="ARBA" id="ARBA00004633"/>
    </source>
</evidence>
<comment type="similarity">
    <text evidence="2">Belongs to the VPS37 family.</text>
</comment>
<evidence type="ECO:0000259" key="8">
    <source>
        <dbReference type="PROSITE" id="PS51314"/>
    </source>
</evidence>
<dbReference type="PANTHER" id="PTHR13678">
    <property type="entry name" value="VACUOLAR PROTEIN SORTING-ASSOCIATED PROTEIN 37"/>
    <property type="match status" value="1"/>
</dbReference>
<dbReference type="PROSITE" id="PS51314">
    <property type="entry name" value="VPS37_C"/>
    <property type="match status" value="1"/>
</dbReference>
<gene>
    <name evidence="9" type="ORF">DICVIV_08047</name>
</gene>